<dbReference type="NCBIfam" id="NF041646">
    <property type="entry name" value="VC0807_fam"/>
    <property type="match status" value="1"/>
</dbReference>
<dbReference type="Proteomes" id="UP000676169">
    <property type="component" value="Chromosome"/>
</dbReference>
<keyword evidence="1" id="KW-0812">Transmembrane</keyword>
<feature type="transmembrane region" description="Helical" evidence="1">
    <location>
        <begin position="109"/>
        <end position="128"/>
    </location>
</feature>
<protein>
    <recommendedName>
        <fullName evidence="4">MFS transporter</fullName>
    </recommendedName>
</protein>
<evidence type="ECO:0000256" key="1">
    <source>
        <dbReference type="SAM" id="Phobius"/>
    </source>
</evidence>
<feature type="transmembrane region" description="Helical" evidence="1">
    <location>
        <begin position="174"/>
        <end position="195"/>
    </location>
</feature>
<dbReference type="EMBL" id="CP073100">
    <property type="protein sequence ID" value="QUE49361.1"/>
    <property type="molecule type" value="Genomic_DNA"/>
</dbReference>
<feature type="transmembrane region" description="Helical" evidence="1">
    <location>
        <begin position="215"/>
        <end position="235"/>
    </location>
</feature>
<reference evidence="2" key="1">
    <citation type="submission" date="2021-04" db="EMBL/GenBank/DDBJ databases">
        <title>Luteolibacter sp. 32A isolated from the skin of an Anderson's salamander (Ambystoma andersonii).</title>
        <authorList>
            <person name="Spergser J."/>
            <person name="Busse H.-J."/>
        </authorList>
    </citation>
    <scope>NUCLEOTIDE SEQUENCE</scope>
    <source>
        <strain evidence="2">32A</strain>
    </source>
</reference>
<feature type="transmembrane region" description="Helical" evidence="1">
    <location>
        <begin position="77"/>
        <end position="97"/>
    </location>
</feature>
<gene>
    <name evidence="2" type="ORF">KBB96_10810</name>
</gene>
<sequence length="257" mass="28278">MPPKPHKPENPLINIMVNVLVPVLALGTLSKDPTIQEKLGKAAHWWHLGPVYGLAIALALPLGYGIWFFVRNRKANFFSLIGLLSVLLTGCITIYLWNKDGSVKPQAALLYGLKEASIPLALGVAILASHRTQNPLLKVFLYNDTIFDIPKIEGRIGEQEQDGYRKLLLASTRLFATSFLVSAIINLALSLFLFRGFDHSAGDALEKYNAIIGKITGWSFVVVLVPAFGFLFLTLQRLVAGLKGLTGLTDEEIMLPR</sequence>
<dbReference type="RefSeq" id="WP_211629422.1">
    <property type="nucleotide sequence ID" value="NZ_CP073100.1"/>
</dbReference>
<proteinExistence type="predicted"/>
<evidence type="ECO:0000313" key="3">
    <source>
        <dbReference type="Proteomes" id="UP000676169"/>
    </source>
</evidence>
<accession>A0A975G5Y1</accession>
<dbReference type="AlphaFoldDB" id="A0A975G5Y1"/>
<name>A0A975G5Y1_9BACT</name>
<keyword evidence="1" id="KW-0472">Membrane</keyword>
<organism evidence="2 3">
    <name type="scientific">Luteolibacter ambystomatis</name>
    <dbReference type="NCBI Taxonomy" id="2824561"/>
    <lineage>
        <taxon>Bacteria</taxon>
        <taxon>Pseudomonadati</taxon>
        <taxon>Verrucomicrobiota</taxon>
        <taxon>Verrucomicrobiia</taxon>
        <taxon>Verrucomicrobiales</taxon>
        <taxon>Verrucomicrobiaceae</taxon>
        <taxon>Luteolibacter</taxon>
    </lineage>
</organism>
<feature type="transmembrane region" description="Helical" evidence="1">
    <location>
        <begin position="50"/>
        <end position="70"/>
    </location>
</feature>
<dbReference type="KEGG" id="lamb:KBB96_10810"/>
<evidence type="ECO:0000313" key="2">
    <source>
        <dbReference type="EMBL" id="QUE49361.1"/>
    </source>
</evidence>
<evidence type="ECO:0008006" key="4">
    <source>
        <dbReference type="Google" id="ProtNLM"/>
    </source>
</evidence>
<keyword evidence="3" id="KW-1185">Reference proteome</keyword>
<keyword evidence="1" id="KW-1133">Transmembrane helix</keyword>